<dbReference type="EMBL" id="SJPT01000008">
    <property type="protein sequence ID" value="TWU20494.1"/>
    <property type="molecule type" value="Genomic_DNA"/>
</dbReference>
<proteinExistence type="predicted"/>
<sequence>MTASAGQTTTSSLPKCLGRSLSTKLAAFSKMTWDSNRSCVRQNAVHRRATRCTSKLKMLSPHGVSPMPSTLAPQDPWQATQRSLSGPKAQQFAQPSPTGQVFDAHEPKGQRPGRLLGAGDGCELSTGPLALQFIGFLGPSPLGWARQTSGALPLNTKAQRQNLRVGLGNIRA</sequence>
<feature type="region of interest" description="Disordered" evidence="1">
    <location>
        <begin position="58"/>
        <end position="110"/>
    </location>
</feature>
<organism evidence="2 3">
    <name type="scientific">Novipirellula galeiformis</name>
    <dbReference type="NCBI Taxonomy" id="2528004"/>
    <lineage>
        <taxon>Bacteria</taxon>
        <taxon>Pseudomonadati</taxon>
        <taxon>Planctomycetota</taxon>
        <taxon>Planctomycetia</taxon>
        <taxon>Pirellulales</taxon>
        <taxon>Pirellulaceae</taxon>
        <taxon>Novipirellula</taxon>
    </lineage>
</organism>
<evidence type="ECO:0000313" key="3">
    <source>
        <dbReference type="Proteomes" id="UP000316304"/>
    </source>
</evidence>
<feature type="compositionally biased region" description="Polar residues" evidence="1">
    <location>
        <begin position="67"/>
        <end position="84"/>
    </location>
</feature>
<protein>
    <submittedName>
        <fullName evidence="2">Uncharacterized protein</fullName>
    </submittedName>
</protein>
<evidence type="ECO:0000313" key="2">
    <source>
        <dbReference type="EMBL" id="TWU20494.1"/>
    </source>
</evidence>
<dbReference type="AlphaFoldDB" id="A0A5C6CAS2"/>
<accession>A0A5C6CAS2</accession>
<gene>
    <name evidence="2" type="ORF">Pla52o_43720</name>
</gene>
<name>A0A5C6CAS2_9BACT</name>
<evidence type="ECO:0000256" key="1">
    <source>
        <dbReference type="SAM" id="MobiDB-lite"/>
    </source>
</evidence>
<dbReference type="Proteomes" id="UP000316304">
    <property type="component" value="Unassembled WGS sequence"/>
</dbReference>
<reference evidence="2 3" key="1">
    <citation type="submission" date="2019-02" db="EMBL/GenBank/DDBJ databases">
        <title>Deep-cultivation of Planctomycetes and their phenomic and genomic characterization uncovers novel biology.</title>
        <authorList>
            <person name="Wiegand S."/>
            <person name="Jogler M."/>
            <person name="Boedeker C."/>
            <person name="Pinto D."/>
            <person name="Vollmers J."/>
            <person name="Rivas-Marin E."/>
            <person name="Kohn T."/>
            <person name="Peeters S.H."/>
            <person name="Heuer A."/>
            <person name="Rast P."/>
            <person name="Oberbeckmann S."/>
            <person name="Bunk B."/>
            <person name="Jeske O."/>
            <person name="Meyerdierks A."/>
            <person name="Storesund J.E."/>
            <person name="Kallscheuer N."/>
            <person name="Luecker S."/>
            <person name="Lage O.M."/>
            <person name="Pohl T."/>
            <person name="Merkel B.J."/>
            <person name="Hornburger P."/>
            <person name="Mueller R.-W."/>
            <person name="Bruemmer F."/>
            <person name="Labrenz M."/>
            <person name="Spormann A.M."/>
            <person name="Op Den Camp H."/>
            <person name="Overmann J."/>
            <person name="Amann R."/>
            <person name="Jetten M.S.M."/>
            <person name="Mascher T."/>
            <person name="Medema M.H."/>
            <person name="Devos D.P."/>
            <person name="Kaster A.-K."/>
            <person name="Ovreas L."/>
            <person name="Rohde M."/>
            <person name="Galperin M.Y."/>
            <person name="Jogler C."/>
        </authorList>
    </citation>
    <scope>NUCLEOTIDE SEQUENCE [LARGE SCALE GENOMIC DNA]</scope>
    <source>
        <strain evidence="2 3">Pla52o</strain>
    </source>
</reference>
<comment type="caution">
    <text evidence="2">The sequence shown here is derived from an EMBL/GenBank/DDBJ whole genome shotgun (WGS) entry which is preliminary data.</text>
</comment>
<keyword evidence="3" id="KW-1185">Reference proteome</keyword>